<dbReference type="EMBL" id="CP012117">
    <property type="protein sequence ID" value="ANP26693.1"/>
    <property type="molecule type" value="Genomic_DNA"/>
</dbReference>
<proteinExistence type="predicted"/>
<evidence type="ECO:0008006" key="3">
    <source>
        <dbReference type="Google" id="ProtNLM"/>
    </source>
</evidence>
<sequence length="222" mass="24927">MDEEIRREVARVMLSALRGTGFVLTGAGALSEHRVISRPTRDVDLFATDQFAGKVPEIVPRLRSALLEKGAELIIGREFQSFVDGRIRWEGHEVGFDLGIDWRGFPPTELPIGPVLDIRDCVGSKMAALYSRHEQRDYMDVAAIVLDGRWMHPEILDMARHNDPGLEFTILAALLDPEHPDFPRREDFEEYGFGLDEEADMRGALGLFREAILGRGAATEEP</sequence>
<protein>
    <recommendedName>
        <fullName evidence="3">Nucleotidyl transferase AbiEii/AbiGii toxin family protein</fullName>
    </recommendedName>
</protein>
<dbReference type="AlphaFoldDB" id="A0A1B0ZFH9"/>
<dbReference type="Proteomes" id="UP000092596">
    <property type="component" value="Chromosome"/>
</dbReference>
<dbReference type="Pfam" id="PF08843">
    <property type="entry name" value="AbiEii"/>
    <property type="match status" value="1"/>
</dbReference>
<accession>A0A1B0ZFH9</accession>
<gene>
    <name evidence="1" type="ORF">DAD186_01340</name>
</gene>
<organism evidence="1 2">
    <name type="scientific">Dermabacter vaginalis</name>
    <dbReference type="NCBI Taxonomy" id="1630135"/>
    <lineage>
        <taxon>Bacteria</taxon>
        <taxon>Bacillati</taxon>
        <taxon>Actinomycetota</taxon>
        <taxon>Actinomycetes</taxon>
        <taxon>Micrococcales</taxon>
        <taxon>Dermabacteraceae</taxon>
        <taxon>Dermabacter</taxon>
    </lineage>
</organism>
<dbReference type="STRING" id="1630135.DAD186_01340"/>
<dbReference type="KEGG" id="dva:DAD186_01340"/>
<dbReference type="InterPro" id="IPR014942">
    <property type="entry name" value="AbiEii"/>
</dbReference>
<name>A0A1B0ZFH9_9MICO</name>
<reference evidence="1 2" key="1">
    <citation type="submission" date="2015-06" db="EMBL/GenBank/DDBJ databases">
        <title>Investigation of pathophysiology for high-risk pregnancy and development of treatment modality based on it.</title>
        <authorList>
            <person name="Kim B.-C."/>
            <person name="Lim S."/>
        </authorList>
    </citation>
    <scope>NUCLEOTIDE SEQUENCE [LARGE SCALE GENOMIC DNA]</scope>
    <source>
        <strain evidence="1 2">AD1-86</strain>
    </source>
</reference>
<evidence type="ECO:0000313" key="1">
    <source>
        <dbReference type="EMBL" id="ANP26693.1"/>
    </source>
</evidence>
<evidence type="ECO:0000313" key="2">
    <source>
        <dbReference type="Proteomes" id="UP000092596"/>
    </source>
</evidence>
<dbReference type="RefSeq" id="WP_065247080.1">
    <property type="nucleotide sequence ID" value="NZ_CP012117.1"/>
</dbReference>